<proteinExistence type="predicted"/>
<evidence type="ECO:0000256" key="1">
    <source>
        <dbReference type="SAM" id="MobiDB-lite"/>
    </source>
</evidence>
<feature type="compositionally biased region" description="Polar residues" evidence="1">
    <location>
        <begin position="98"/>
        <end position="107"/>
    </location>
</feature>
<dbReference type="EMBL" id="BAABME010039565">
    <property type="protein sequence ID" value="GAA0168906.1"/>
    <property type="molecule type" value="Genomic_DNA"/>
</dbReference>
<name>A0AAV3R137_LITER</name>
<feature type="compositionally biased region" description="Low complexity" evidence="1">
    <location>
        <begin position="19"/>
        <end position="40"/>
    </location>
</feature>
<gene>
    <name evidence="2" type="ORF">LIER_43829</name>
</gene>
<evidence type="ECO:0000313" key="2">
    <source>
        <dbReference type="EMBL" id="GAA0168906.1"/>
    </source>
</evidence>
<comment type="caution">
    <text evidence="2">The sequence shown here is derived from an EMBL/GenBank/DDBJ whole genome shotgun (WGS) entry which is preliminary data.</text>
</comment>
<feature type="region of interest" description="Disordered" evidence="1">
    <location>
        <begin position="1"/>
        <end position="144"/>
    </location>
</feature>
<organism evidence="2 3">
    <name type="scientific">Lithospermum erythrorhizon</name>
    <name type="common">Purple gromwell</name>
    <name type="synonym">Lithospermum officinale var. erythrorhizon</name>
    <dbReference type="NCBI Taxonomy" id="34254"/>
    <lineage>
        <taxon>Eukaryota</taxon>
        <taxon>Viridiplantae</taxon>
        <taxon>Streptophyta</taxon>
        <taxon>Embryophyta</taxon>
        <taxon>Tracheophyta</taxon>
        <taxon>Spermatophyta</taxon>
        <taxon>Magnoliopsida</taxon>
        <taxon>eudicotyledons</taxon>
        <taxon>Gunneridae</taxon>
        <taxon>Pentapetalae</taxon>
        <taxon>asterids</taxon>
        <taxon>lamiids</taxon>
        <taxon>Boraginales</taxon>
        <taxon>Boraginaceae</taxon>
        <taxon>Boraginoideae</taxon>
        <taxon>Lithospermeae</taxon>
        <taxon>Lithospermum</taxon>
    </lineage>
</organism>
<sequence>MAGDGAGEPPPHGEGGGEQYPPLEVGLLLPSQPLSSSSNNRPPPLVPQAPVVPNEGGLTASVLPPQAFKVPSSNKNPNNLAQAPPPSHHALLPFDGEASSSDGNSSEPQAPPPQPQAQTPNTPAPKPQTPNNRRTLVLPPPLKPPPSLLLPLRFKTSLLRRTPWKMAFIRPCITSPFSPLLFSPARPCLSPANS</sequence>
<evidence type="ECO:0000313" key="3">
    <source>
        <dbReference type="Proteomes" id="UP001454036"/>
    </source>
</evidence>
<reference evidence="2 3" key="1">
    <citation type="submission" date="2024-01" db="EMBL/GenBank/DDBJ databases">
        <title>The complete chloroplast genome sequence of Lithospermum erythrorhizon: insights into the phylogenetic relationship among Boraginaceae species and the maternal lineages of purple gromwells.</title>
        <authorList>
            <person name="Okada T."/>
            <person name="Watanabe K."/>
        </authorList>
    </citation>
    <scope>NUCLEOTIDE SEQUENCE [LARGE SCALE GENOMIC DNA]</scope>
</reference>
<dbReference type="AlphaFoldDB" id="A0AAV3R137"/>
<dbReference type="Proteomes" id="UP001454036">
    <property type="component" value="Unassembled WGS sequence"/>
</dbReference>
<feature type="compositionally biased region" description="Polar residues" evidence="1">
    <location>
        <begin position="71"/>
        <end position="81"/>
    </location>
</feature>
<accession>A0AAV3R137</accession>
<keyword evidence="3" id="KW-1185">Reference proteome</keyword>
<protein>
    <submittedName>
        <fullName evidence="2">Uncharacterized protein</fullName>
    </submittedName>
</protein>